<sequence>MGLGIRGATNEQHSSDAVCLIITQQPMIVSTTAHPIRYLKPRSTSVPTQVYSQQELERILFLFFPPVICVVQIGRCV</sequence>
<dbReference type="WBParaSite" id="ALUE_0001241801-mRNA-1">
    <property type="protein sequence ID" value="ALUE_0001241801-mRNA-1"/>
    <property type="gene ID" value="ALUE_0001241801"/>
</dbReference>
<dbReference type="AlphaFoldDB" id="A0A0M3I5Z6"/>
<keyword evidence="1" id="KW-1185">Reference proteome</keyword>
<evidence type="ECO:0000313" key="1">
    <source>
        <dbReference type="Proteomes" id="UP000036681"/>
    </source>
</evidence>
<dbReference type="Proteomes" id="UP000036681">
    <property type="component" value="Unplaced"/>
</dbReference>
<reference evidence="2" key="1">
    <citation type="submission" date="2017-02" db="UniProtKB">
        <authorList>
            <consortium name="WormBaseParasite"/>
        </authorList>
    </citation>
    <scope>IDENTIFICATION</scope>
</reference>
<evidence type="ECO:0000313" key="2">
    <source>
        <dbReference type="WBParaSite" id="ALUE_0001241801-mRNA-1"/>
    </source>
</evidence>
<accession>A0A0M3I5Z6</accession>
<organism evidence="1 2">
    <name type="scientific">Ascaris lumbricoides</name>
    <name type="common">Giant roundworm</name>
    <dbReference type="NCBI Taxonomy" id="6252"/>
    <lineage>
        <taxon>Eukaryota</taxon>
        <taxon>Metazoa</taxon>
        <taxon>Ecdysozoa</taxon>
        <taxon>Nematoda</taxon>
        <taxon>Chromadorea</taxon>
        <taxon>Rhabditida</taxon>
        <taxon>Spirurina</taxon>
        <taxon>Ascaridomorpha</taxon>
        <taxon>Ascaridoidea</taxon>
        <taxon>Ascarididae</taxon>
        <taxon>Ascaris</taxon>
    </lineage>
</organism>
<name>A0A0M3I5Z6_ASCLU</name>
<proteinExistence type="predicted"/>
<protein>
    <submittedName>
        <fullName evidence="2">Uncharacterized protein</fullName>
    </submittedName>
</protein>